<dbReference type="InterPro" id="IPR011009">
    <property type="entry name" value="Kinase-like_dom_sf"/>
</dbReference>
<keyword evidence="6" id="KW-0472">Membrane</keyword>
<keyword evidence="9" id="KW-1185">Reference proteome</keyword>
<feature type="transmembrane region" description="Helical" evidence="6">
    <location>
        <begin position="537"/>
        <end position="555"/>
    </location>
</feature>
<sequence length="751" mass="84872">MDCPKCGTQLKENSLVCDNCGENLSGDTSLPTSLFGRQSPELEASQTKDPDDKKETSPGQLNPFTSIAVTNRSLLMKNRFDLQEIVEQDTLGTTYKAFDKELNSEVLLKLFHEHLGRDPLVRKLFSIELKALRRLSHPGIVTGFEIYEEENEFYFTTKVPIGERLDKFLARRSIDLDLAKILFRQLMEIVISMHACGVLHRDIKPSVLYVDQDNHLMLTGFSHVRLNDMATVTMRSQMVSSPAYKAPELLRGEPATSASDIYAAGLVLYEMIAGSPLFDEETIVDQLKAKSRIIVDWADRLNMEADRDDGAGWLISILPQLVHPDPTQRLTSGRDVLQALETSPNTQVEEVSPLTVQKSLTLWEQHTCPACQGQMIEAVGLCPECGINGPRLTEWNEGPYLVYANMKYRRDDKGKWRGRGTDTVVQRQKVNMLLEKFYGPLSEREKHSLAQVVIIARQVDKDTADQLIRVFEAHGIRAKKRRTSTWFNKFIGAFLKIPGRRAMGLFFGNSLLGSALIIGLAPTGYGDSLLFQTSFAIFYTIQMCCIFASFRLALLHPKNKLIINRLKQPKPFLTIPDSIVEAYKAIDDQQIRYTSRKLLAETRALIDDISTSKALTSDSYSDEYRQEQVRVIEQLELSSMRLFASLPGDFSEQEGEILHQLQKLEANISEVPEEEKKHYSKNKKALLSSLSELKEAEAYRIRVLEEISSAEERLRALHKDFISSSDKQVNEEAQKVLDDILSLGAGTTHDE</sequence>
<keyword evidence="2" id="KW-0547">Nucleotide-binding</keyword>
<keyword evidence="4" id="KW-0067">ATP-binding</keyword>
<dbReference type="Pfam" id="PF00069">
    <property type="entry name" value="Pkinase"/>
    <property type="match status" value="1"/>
</dbReference>
<dbReference type="Gene3D" id="3.30.200.20">
    <property type="entry name" value="Phosphorylase Kinase, domain 1"/>
    <property type="match status" value="1"/>
</dbReference>
<organism evidence="8 9">
    <name type="scientific">candidate division CSSED10-310 bacterium</name>
    <dbReference type="NCBI Taxonomy" id="2855610"/>
    <lineage>
        <taxon>Bacteria</taxon>
        <taxon>Bacteria division CSSED10-310</taxon>
    </lineage>
</organism>
<dbReference type="GO" id="GO:0016301">
    <property type="term" value="F:kinase activity"/>
    <property type="evidence" value="ECO:0007669"/>
    <property type="project" value="UniProtKB-KW"/>
</dbReference>
<evidence type="ECO:0000256" key="5">
    <source>
        <dbReference type="SAM" id="MobiDB-lite"/>
    </source>
</evidence>
<keyword evidence="6" id="KW-0812">Transmembrane</keyword>
<reference evidence="8 9" key="1">
    <citation type="submission" date="2024-09" db="EMBL/GenBank/DDBJ databases">
        <title>Laminarin stimulates single cell rates of sulfate reduction while oxygen inhibits transcriptomic activity in coastal marine sediment.</title>
        <authorList>
            <person name="Lindsay M."/>
            <person name="Orcutt B."/>
            <person name="Emerson D."/>
            <person name="Stepanauskas R."/>
            <person name="D'Angelo T."/>
        </authorList>
    </citation>
    <scope>NUCLEOTIDE SEQUENCE [LARGE SCALE GENOMIC DNA]</scope>
    <source>
        <strain evidence="8">SAG AM-311-K15</strain>
    </source>
</reference>
<name>A0ABV6YUA0_UNCC1</name>
<dbReference type="SMART" id="SM00220">
    <property type="entry name" value="S_TKc"/>
    <property type="match status" value="1"/>
</dbReference>
<evidence type="ECO:0000256" key="2">
    <source>
        <dbReference type="ARBA" id="ARBA00022741"/>
    </source>
</evidence>
<dbReference type="InterPro" id="IPR000719">
    <property type="entry name" value="Prot_kinase_dom"/>
</dbReference>
<keyword evidence="3 8" id="KW-0418">Kinase</keyword>
<evidence type="ECO:0000256" key="1">
    <source>
        <dbReference type="ARBA" id="ARBA00022679"/>
    </source>
</evidence>
<evidence type="ECO:0000259" key="7">
    <source>
        <dbReference type="PROSITE" id="PS50011"/>
    </source>
</evidence>
<dbReference type="PANTHER" id="PTHR43289">
    <property type="entry name" value="MITOGEN-ACTIVATED PROTEIN KINASE KINASE KINASE 20-RELATED"/>
    <property type="match status" value="1"/>
</dbReference>
<dbReference type="EMBL" id="JBHPBY010000051">
    <property type="protein sequence ID" value="MFC1849658.1"/>
    <property type="molecule type" value="Genomic_DNA"/>
</dbReference>
<feature type="domain" description="Protein kinase" evidence="7">
    <location>
        <begin position="80"/>
        <end position="341"/>
    </location>
</feature>
<protein>
    <submittedName>
        <fullName evidence="8">Protein kinase</fullName>
    </submittedName>
</protein>
<dbReference type="CDD" id="cd14014">
    <property type="entry name" value="STKc_PknB_like"/>
    <property type="match status" value="1"/>
</dbReference>
<evidence type="ECO:0000256" key="4">
    <source>
        <dbReference type="ARBA" id="ARBA00022840"/>
    </source>
</evidence>
<comment type="caution">
    <text evidence="8">The sequence shown here is derived from an EMBL/GenBank/DDBJ whole genome shotgun (WGS) entry which is preliminary data.</text>
</comment>
<gene>
    <name evidence="8" type="ORF">ACFL27_05555</name>
</gene>
<feature type="compositionally biased region" description="Basic and acidic residues" evidence="5">
    <location>
        <begin position="46"/>
        <end position="56"/>
    </location>
</feature>
<feature type="transmembrane region" description="Helical" evidence="6">
    <location>
        <begin position="505"/>
        <end position="525"/>
    </location>
</feature>
<dbReference type="Proteomes" id="UP001594351">
    <property type="component" value="Unassembled WGS sequence"/>
</dbReference>
<dbReference type="Gene3D" id="1.10.510.10">
    <property type="entry name" value="Transferase(Phosphotransferase) domain 1"/>
    <property type="match status" value="1"/>
</dbReference>
<dbReference type="PANTHER" id="PTHR43289:SF30">
    <property type="entry name" value="NON-SPECIFIC SERINE_THREONINE PROTEIN KINASE"/>
    <property type="match status" value="1"/>
</dbReference>
<dbReference type="PROSITE" id="PS50011">
    <property type="entry name" value="PROTEIN_KINASE_DOM"/>
    <property type="match status" value="1"/>
</dbReference>
<evidence type="ECO:0000313" key="9">
    <source>
        <dbReference type="Proteomes" id="UP001594351"/>
    </source>
</evidence>
<evidence type="ECO:0000256" key="6">
    <source>
        <dbReference type="SAM" id="Phobius"/>
    </source>
</evidence>
<keyword evidence="1" id="KW-0808">Transferase</keyword>
<proteinExistence type="predicted"/>
<evidence type="ECO:0000256" key="3">
    <source>
        <dbReference type="ARBA" id="ARBA00022777"/>
    </source>
</evidence>
<accession>A0ABV6YUA0</accession>
<keyword evidence="6" id="KW-1133">Transmembrane helix</keyword>
<evidence type="ECO:0000313" key="8">
    <source>
        <dbReference type="EMBL" id="MFC1849658.1"/>
    </source>
</evidence>
<feature type="region of interest" description="Disordered" evidence="5">
    <location>
        <begin position="40"/>
        <end position="62"/>
    </location>
</feature>
<dbReference type="SUPFAM" id="SSF56112">
    <property type="entry name" value="Protein kinase-like (PK-like)"/>
    <property type="match status" value="1"/>
</dbReference>